<evidence type="ECO:0000256" key="3">
    <source>
        <dbReference type="ARBA" id="ARBA00022737"/>
    </source>
</evidence>
<dbReference type="OrthoDB" id="6077919at2759"/>
<accession>A0A0C2ZS02</accession>
<keyword evidence="11" id="KW-1185">Reference proteome</keyword>
<evidence type="ECO:0000313" key="11">
    <source>
        <dbReference type="Proteomes" id="UP000053989"/>
    </source>
</evidence>
<dbReference type="GO" id="GO:0005634">
    <property type="term" value="C:nucleus"/>
    <property type="evidence" value="ECO:0007669"/>
    <property type="project" value="UniProtKB-SubCell"/>
</dbReference>
<dbReference type="PROSITE" id="PS50157">
    <property type="entry name" value="ZINC_FINGER_C2H2_2"/>
    <property type="match status" value="2"/>
</dbReference>
<dbReference type="SUPFAM" id="SSF57667">
    <property type="entry name" value="beta-beta-alpha zinc fingers"/>
    <property type="match status" value="1"/>
</dbReference>
<proteinExistence type="predicted"/>
<dbReference type="PANTHER" id="PTHR19818">
    <property type="entry name" value="ZINC FINGER PROTEIN ZIC AND GLI"/>
    <property type="match status" value="1"/>
</dbReference>
<evidence type="ECO:0000256" key="1">
    <source>
        <dbReference type="ARBA" id="ARBA00004123"/>
    </source>
</evidence>
<keyword evidence="6" id="KW-0539">Nucleus</keyword>
<feature type="region of interest" description="Disordered" evidence="8">
    <location>
        <begin position="134"/>
        <end position="223"/>
    </location>
</feature>
<protein>
    <recommendedName>
        <fullName evidence="9">C2H2-type domain-containing protein</fullName>
    </recommendedName>
</protein>
<keyword evidence="4 7" id="KW-0863">Zinc-finger</keyword>
<dbReference type="GO" id="GO:0000978">
    <property type="term" value="F:RNA polymerase II cis-regulatory region sequence-specific DNA binding"/>
    <property type="evidence" value="ECO:0007669"/>
    <property type="project" value="TreeGrafter"/>
</dbReference>
<evidence type="ECO:0000259" key="9">
    <source>
        <dbReference type="PROSITE" id="PS50157"/>
    </source>
</evidence>
<sequence>MQNLLEGRVIRHIHISYVDRSHSVHGSYSHVRPIHQYYRGLPLVSDMQSYSTIQIEAAPQPFQNTTSYMDNLFNSDMGFQYFESNKAYSGLSAGLTPGFDSPADSFELSAILNEMPPLTGPDLTRISESSIYIGYPPSPSPSCNDSQSPLTPSSELSFSDIEYSPNSPATPDDGAPFYTRELSRPRSAQPLGHRYTSSDSIAPMELLPPVSNHHRSNSMSSLPRTRVATAAMLDANARRRVHPAQFECSECGQQFTAQFSLKRHQQSHTGERLYACSIPGCGQKFFNSSDCKRHEKSKKRHANLLY</sequence>
<evidence type="ECO:0000256" key="8">
    <source>
        <dbReference type="SAM" id="MobiDB-lite"/>
    </source>
</evidence>
<feature type="domain" description="C2H2-type" evidence="9">
    <location>
        <begin position="246"/>
        <end position="273"/>
    </location>
</feature>
<dbReference type="GO" id="GO:0008270">
    <property type="term" value="F:zinc ion binding"/>
    <property type="evidence" value="ECO:0007669"/>
    <property type="project" value="UniProtKB-KW"/>
</dbReference>
<reference evidence="10 11" key="1">
    <citation type="submission" date="2014-04" db="EMBL/GenBank/DDBJ databases">
        <authorList>
            <consortium name="DOE Joint Genome Institute"/>
            <person name="Kuo A."/>
            <person name="Kohler A."/>
            <person name="Nagy L.G."/>
            <person name="Floudas D."/>
            <person name="Copeland A."/>
            <person name="Barry K.W."/>
            <person name="Cichocki N."/>
            <person name="Veneault-Fourrey C."/>
            <person name="LaButti K."/>
            <person name="Lindquist E.A."/>
            <person name="Lipzen A."/>
            <person name="Lundell T."/>
            <person name="Morin E."/>
            <person name="Murat C."/>
            <person name="Sun H."/>
            <person name="Tunlid A."/>
            <person name="Henrissat B."/>
            <person name="Grigoriev I.V."/>
            <person name="Hibbett D.S."/>
            <person name="Martin F."/>
            <person name="Nordberg H.P."/>
            <person name="Cantor M.N."/>
            <person name="Hua S.X."/>
        </authorList>
    </citation>
    <scope>NUCLEOTIDE SEQUENCE [LARGE SCALE GENOMIC DNA]</scope>
    <source>
        <strain evidence="10 11">Foug A</strain>
    </source>
</reference>
<dbReference type="InterPro" id="IPR013087">
    <property type="entry name" value="Znf_C2H2_type"/>
</dbReference>
<name>A0A0C2ZS02_9AGAM</name>
<feature type="domain" description="C2H2-type" evidence="9">
    <location>
        <begin position="274"/>
        <end position="303"/>
    </location>
</feature>
<gene>
    <name evidence="10" type="ORF">SCLCIDRAFT_644079</name>
</gene>
<dbReference type="GO" id="GO:0045944">
    <property type="term" value="P:positive regulation of transcription by RNA polymerase II"/>
    <property type="evidence" value="ECO:0007669"/>
    <property type="project" value="UniProtKB-ARBA"/>
</dbReference>
<reference evidence="11" key="2">
    <citation type="submission" date="2015-01" db="EMBL/GenBank/DDBJ databases">
        <title>Evolutionary Origins and Diversification of the Mycorrhizal Mutualists.</title>
        <authorList>
            <consortium name="DOE Joint Genome Institute"/>
            <consortium name="Mycorrhizal Genomics Consortium"/>
            <person name="Kohler A."/>
            <person name="Kuo A."/>
            <person name="Nagy L.G."/>
            <person name="Floudas D."/>
            <person name="Copeland A."/>
            <person name="Barry K.W."/>
            <person name="Cichocki N."/>
            <person name="Veneault-Fourrey C."/>
            <person name="LaButti K."/>
            <person name="Lindquist E.A."/>
            <person name="Lipzen A."/>
            <person name="Lundell T."/>
            <person name="Morin E."/>
            <person name="Murat C."/>
            <person name="Riley R."/>
            <person name="Ohm R."/>
            <person name="Sun H."/>
            <person name="Tunlid A."/>
            <person name="Henrissat B."/>
            <person name="Grigoriev I.V."/>
            <person name="Hibbett D.S."/>
            <person name="Martin F."/>
        </authorList>
    </citation>
    <scope>NUCLEOTIDE SEQUENCE [LARGE SCALE GENOMIC DNA]</scope>
    <source>
        <strain evidence="11">Foug A</strain>
    </source>
</reference>
<dbReference type="Gene3D" id="3.30.160.60">
    <property type="entry name" value="Classic Zinc Finger"/>
    <property type="match status" value="2"/>
</dbReference>
<dbReference type="PANTHER" id="PTHR19818:SF139">
    <property type="entry name" value="PAIR-RULE PROTEIN ODD-PAIRED"/>
    <property type="match status" value="1"/>
</dbReference>
<evidence type="ECO:0000256" key="7">
    <source>
        <dbReference type="PROSITE-ProRule" id="PRU00042"/>
    </source>
</evidence>
<dbReference type="STRING" id="1036808.A0A0C2ZS02"/>
<evidence type="ECO:0000313" key="10">
    <source>
        <dbReference type="EMBL" id="KIM64313.1"/>
    </source>
</evidence>
<evidence type="ECO:0000256" key="4">
    <source>
        <dbReference type="ARBA" id="ARBA00022771"/>
    </source>
</evidence>
<keyword evidence="3" id="KW-0677">Repeat</keyword>
<evidence type="ECO:0000256" key="5">
    <source>
        <dbReference type="ARBA" id="ARBA00022833"/>
    </source>
</evidence>
<dbReference type="EMBL" id="KN822029">
    <property type="protein sequence ID" value="KIM64313.1"/>
    <property type="molecule type" value="Genomic_DNA"/>
</dbReference>
<dbReference type="SMART" id="SM00355">
    <property type="entry name" value="ZnF_C2H2"/>
    <property type="match status" value="2"/>
</dbReference>
<dbReference type="InParanoid" id="A0A0C2ZS02"/>
<evidence type="ECO:0000256" key="6">
    <source>
        <dbReference type="ARBA" id="ARBA00023242"/>
    </source>
</evidence>
<evidence type="ECO:0000256" key="2">
    <source>
        <dbReference type="ARBA" id="ARBA00022723"/>
    </source>
</evidence>
<feature type="compositionally biased region" description="Polar residues" evidence="8">
    <location>
        <begin position="143"/>
        <end position="157"/>
    </location>
</feature>
<organism evidence="10 11">
    <name type="scientific">Scleroderma citrinum Foug A</name>
    <dbReference type="NCBI Taxonomy" id="1036808"/>
    <lineage>
        <taxon>Eukaryota</taxon>
        <taxon>Fungi</taxon>
        <taxon>Dikarya</taxon>
        <taxon>Basidiomycota</taxon>
        <taxon>Agaricomycotina</taxon>
        <taxon>Agaricomycetes</taxon>
        <taxon>Agaricomycetidae</taxon>
        <taxon>Boletales</taxon>
        <taxon>Sclerodermatineae</taxon>
        <taxon>Sclerodermataceae</taxon>
        <taxon>Scleroderma</taxon>
    </lineage>
</organism>
<dbReference type="Proteomes" id="UP000053989">
    <property type="component" value="Unassembled WGS sequence"/>
</dbReference>
<dbReference type="InterPro" id="IPR036236">
    <property type="entry name" value="Znf_C2H2_sf"/>
</dbReference>
<dbReference type="FunFam" id="3.30.160.60:FF:000145">
    <property type="entry name" value="Zinc finger protein 574"/>
    <property type="match status" value="1"/>
</dbReference>
<dbReference type="PROSITE" id="PS00028">
    <property type="entry name" value="ZINC_FINGER_C2H2_1"/>
    <property type="match status" value="1"/>
</dbReference>
<dbReference type="InterPro" id="IPR050329">
    <property type="entry name" value="GLI_C2H2-zinc-finger"/>
</dbReference>
<dbReference type="GO" id="GO:0000981">
    <property type="term" value="F:DNA-binding transcription factor activity, RNA polymerase II-specific"/>
    <property type="evidence" value="ECO:0007669"/>
    <property type="project" value="TreeGrafter"/>
</dbReference>
<keyword evidence="2" id="KW-0479">Metal-binding</keyword>
<keyword evidence="5" id="KW-0862">Zinc</keyword>
<dbReference type="AlphaFoldDB" id="A0A0C2ZS02"/>
<comment type="subcellular location">
    <subcellularLocation>
        <location evidence="1">Nucleus</location>
    </subcellularLocation>
</comment>
<dbReference type="HOGENOM" id="CLU_900512_0_0_1"/>
<dbReference type="Pfam" id="PF00096">
    <property type="entry name" value="zf-C2H2"/>
    <property type="match status" value="1"/>
</dbReference>